<accession>A0A8R7U0M2</accession>
<dbReference type="AlphaFoldDB" id="A0A8R7U0M2"/>
<dbReference type="EnsemblPlants" id="TuG1812G0300005247.01.T01">
    <property type="protein sequence ID" value="TuG1812G0300005247.01.T01.cds274127"/>
    <property type="gene ID" value="TuG1812G0300005247.01"/>
</dbReference>
<reference evidence="1" key="3">
    <citation type="submission" date="2022-06" db="UniProtKB">
        <authorList>
            <consortium name="EnsemblPlants"/>
        </authorList>
    </citation>
    <scope>IDENTIFICATION</scope>
</reference>
<name>A0A8R7U0M2_TRIUA</name>
<gene>
    <name evidence="1" type="primary">LOC125546057</name>
</gene>
<evidence type="ECO:0000313" key="1">
    <source>
        <dbReference type="EnsemblPlants" id="TuG1812G0300005247.01.T01.cds274127"/>
    </source>
</evidence>
<sequence length="227" mass="24163">MGSNWADGSGHLGGEAGGHHDLELVEGDEAVAVLVDALDHAPALLHRGLLAEAVEHARQLRGRDVAAAVRVEHLEGEPQVLLVVAGRRGVERRELLQADEAVAVRVRLSHHAGQLVLGGRVAQALEEGGQLRPRDPAVAVGVELAEDPLHLLLRRPRRGPDGLPALLLLLLPGRSRRRRRGARLGGGAAAEQGRHLHLAHRRRRLLSGASNEETLLGFGSIDGVLCG</sequence>
<dbReference type="Proteomes" id="UP000015106">
    <property type="component" value="Chromosome 3"/>
</dbReference>
<organism evidence="1 2">
    <name type="scientific">Triticum urartu</name>
    <name type="common">Red wild einkorn</name>
    <name type="synonym">Crithodium urartu</name>
    <dbReference type="NCBI Taxonomy" id="4572"/>
    <lineage>
        <taxon>Eukaryota</taxon>
        <taxon>Viridiplantae</taxon>
        <taxon>Streptophyta</taxon>
        <taxon>Embryophyta</taxon>
        <taxon>Tracheophyta</taxon>
        <taxon>Spermatophyta</taxon>
        <taxon>Magnoliopsida</taxon>
        <taxon>Liliopsida</taxon>
        <taxon>Poales</taxon>
        <taxon>Poaceae</taxon>
        <taxon>BOP clade</taxon>
        <taxon>Pooideae</taxon>
        <taxon>Triticodae</taxon>
        <taxon>Triticeae</taxon>
        <taxon>Triticinae</taxon>
        <taxon>Triticum</taxon>
    </lineage>
</organism>
<reference evidence="1" key="2">
    <citation type="submission" date="2018-03" db="EMBL/GenBank/DDBJ databases">
        <title>The Triticum urartu genome reveals the dynamic nature of wheat genome evolution.</title>
        <authorList>
            <person name="Ling H."/>
            <person name="Ma B."/>
            <person name="Shi X."/>
            <person name="Liu H."/>
            <person name="Dong L."/>
            <person name="Sun H."/>
            <person name="Cao Y."/>
            <person name="Gao Q."/>
            <person name="Zheng S."/>
            <person name="Li Y."/>
            <person name="Yu Y."/>
            <person name="Du H."/>
            <person name="Qi M."/>
            <person name="Li Y."/>
            <person name="Yu H."/>
            <person name="Cui Y."/>
            <person name="Wang N."/>
            <person name="Chen C."/>
            <person name="Wu H."/>
            <person name="Zhao Y."/>
            <person name="Zhang J."/>
            <person name="Li Y."/>
            <person name="Zhou W."/>
            <person name="Zhang B."/>
            <person name="Hu W."/>
            <person name="Eijk M."/>
            <person name="Tang J."/>
            <person name="Witsenboer H."/>
            <person name="Zhao S."/>
            <person name="Li Z."/>
            <person name="Zhang A."/>
            <person name="Wang D."/>
            <person name="Liang C."/>
        </authorList>
    </citation>
    <scope>NUCLEOTIDE SEQUENCE [LARGE SCALE GENOMIC DNA]</scope>
    <source>
        <strain evidence="1">cv. G1812</strain>
    </source>
</reference>
<dbReference type="Gramene" id="TuG1812G0300005247.01.T01">
    <property type="protein sequence ID" value="TuG1812G0300005247.01.T01.cds274127"/>
    <property type="gene ID" value="TuG1812G0300005247.01"/>
</dbReference>
<protein>
    <submittedName>
        <fullName evidence="1">Uncharacterized protein</fullName>
    </submittedName>
</protein>
<evidence type="ECO:0000313" key="2">
    <source>
        <dbReference type="Proteomes" id="UP000015106"/>
    </source>
</evidence>
<proteinExistence type="predicted"/>
<keyword evidence="2" id="KW-1185">Reference proteome</keyword>
<reference evidence="2" key="1">
    <citation type="journal article" date="2013" name="Nature">
        <title>Draft genome of the wheat A-genome progenitor Triticum urartu.</title>
        <authorList>
            <person name="Ling H.Q."/>
            <person name="Zhao S."/>
            <person name="Liu D."/>
            <person name="Wang J."/>
            <person name="Sun H."/>
            <person name="Zhang C."/>
            <person name="Fan H."/>
            <person name="Li D."/>
            <person name="Dong L."/>
            <person name="Tao Y."/>
            <person name="Gao C."/>
            <person name="Wu H."/>
            <person name="Li Y."/>
            <person name="Cui Y."/>
            <person name="Guo X."/>
            <person name="Zheng S."/>
            <person name="Wang B."/>
            <person name="Yu K."/>
            <person name="Liang Q."/>
            <person name="Yang W."/>
            <person name="Lou X."/>
            <person name="Chen J."/>
            <person name="Feng M."/>
            <person name="Jian J."/>
            <person name="Zhang X."/>
            <person name="Luo G."/>
            <person name="Jiang Y."/>
            <person name="Liu J."/>
            <person name="Wang Z."/>
            <person name="Sha Y."/>
            <person name="Zhang B."/>
            <person name="Wu H."/>
            <person name="Tang D."/>
            <person name="Shen Q."/>
            <person name="Xue P."/>
            <person name="Zou S."/>
            <person name="Wang X."/>
            <person name="Liu X."/>
            <person name="Wang F."/>
            <person name="Yang Y."/>
            <person name="An X."/>
            <person name="Dong Z."/>
            <person name="Zhang K."/>
            <person name="Zhang X."/>
            <person name="Luo M.C."/>
            <person name="Dvorak J."/>
            <person name="Tong Y."/>
            <person name="Wang J."/>
            <person name="Yang H."/>
            <person name="Li Z."/>
            <person name="Wang D."/>
            <person name="Zhang A."/>
            <person name="Wang J."/>
        </authorList>
    </citation>
    <scope>NUCLEOTIDE SEQUENCE</scope>
    <source>
        <strain evidence="2">cv. G1812</strain>
    </source>
</reference>